<feature type="transmembrane region" description="Helical" evidence="1">
    <location>
        <begin position="37"/>
        <end position="62"/>
    </location>
</feature>
<accession>A0A1V9G830</accession>
<dbReference type="Pfam" id="PF07332">
    <property type="entry name" value="Phage_holin_3_6"/>
    <property type="match status" value="1"/>
</dbReference>
<dbReference type="STRING" id="550983.A4R26_13460"/>
<name>A0A1V9G830_9BACT</name>
<organism evidence="2 3">
    <name type="scientific">Niastella populi</name>
    <dbReference type="NCBI Taxonomy" id="550983"/>
    <lineage>
        <taxon>Bacteria</taxon>
        <taxon>Pseudomonadati</taxon>
        <taxon>Bacteroidota</taxon>
        <taxon>Chitinophagia</taxon>
        <taxon>Chitinophagales</taxon>
        <taxon>Chitinophagaceae</taxon>
        <taxon>Niastella</taxon>
    </lineage>
</organism>
<sequence length="117" mass="13020">MNETFEKIEGLTDHVKDYVNTRIEITKLRIAEKTSQVVGNVIAVIIVVILFLFVVVFGSLAGAWALSDLIGKRYAGFLIVAGFYLLLGIVVWAARGRLIRFPVMNALVKMLHKKDDG</sequence>
<dbReference type="OrthoDB" id="675470at2"/>
<keyword evidence="1" id="KW-0812">Transmembrane</keyword>
<keyword evidence="3" id="KW-1185">Reference proteome</keyword>
<evidence type="ECO:0008006" key="4">
    <source>
        <dbReference type="Google" id="ProtNLM"/>
    </source>
</evidence>
<dbReference type="EMBL" id="LWBP01000045">
    <property type="protein sequence ID" value="OQP66773.1"/>
    <property type="molecule type" value="Genomic_DNA"/>
</dbReference>
<dbReference type="AlphaFoldDB" id="A0A1V9G830"/>
<keyword evidence="1" id="KW-0472">Membrane</keyword>
<reference evidence="3" key="1">
    <citation type="submission" date="2016-04" db="EMBL/GenBank/DDBJ databases">
        <authorList>
            <person name="Chen L."/>
            <person name="Zhuang W."/>
            <person name="Wang G."/>
        </authorList>
    </citation>
    <scope>NUCLEOTIDE SEQUENCE [LARGE SCALE GENOMIC DNA]</scope>
    <source>
        <strain evidence="3">208</strain>
    </source>
</reference>
<evidence type="ECO:0000256" key="1">
    <source>
        <dbReference type="SAM" id="Phobius"/>
    </source>
</evidence>
<evidence type="ECO:0000313" key="2">
    <source>
        <dbReference type="EMBL" id="OQP66773.1"/>
    </source>
</evidence>
<feature type="transmembrane region" description="Helical" evidence="1">
    <location>
        <begin position="74"/>
        <end position="94"/>
    </location>
</feature>
<dbReference type="InterPro" id="IPR009937">
    <property type="entry name" value="Phage_holin_3_6"/>
</dbReference>
<gene>
    <name evidence="2" type="ORF">A4R26_13460</name>
</gene>
<keyword evidence="1" id="KW-1133">Transmembrane helix</keyword>
<proteinExistence type="predicted"/>
<protein>
    <recommendedName>
        <fullName evidence="4">Phage holin family protein</fullName>
    </recommendedName>
</protein>
<evidence type="ECO:0000313" key="3">
    <source>
        <dbReference type="Proteomes" id="UP000192276"/>
    </source>
</evidence>
<comment type="caution">
    <text evidence="2">The sequence shown here is derived from an EMBL/GenBank/DDBJ whole genome shotgun (WGS) entry which is preliminary data.</text>
</comment>
<dbReference type="RefSeq" id="WP_081162491.1">
    <property type="nucleotide sequence ID" value="NZ_LWBP01000045.1"/>
</dbReference>
<dbReference type="Proteomes" id="UP000192276">
    <property type="component" value="Unassembled WGS sequence"/>
</dbReference>